<name>A0AAV9W5R3_9PEZI</name>
<dbReference type="EMBL" id="JAVHJL010000006">
    <property type="protein sequence ID" value="KAK6501680.1"/>
    <property type="molecule type" value="Genomic_DNA"/>
</dbReference>
<proteinExistence type="predicted"/>
<dbReference type="Proteomes" id="UP001370758">
    <property type="component" value="Unassembled WGS sequence"/>
</dbReference>
<evidence type="ECO:0000313" key="1">
    <source>
        <dbReference type="EMBL" id="KAK6501680.1"/>
    </source>
</evidence>
<accession>A0AAV9W5R3</accession>
<sequence length="139" mass="15654">MEARIYIAVFKGDPIDLTEYRHTAIVLEIDGRETMLHVKGGHGFFQYEEQTRMESVRLSRSLAPGGLIHVANISSSDANDFRSIVADTAVNNDERAWNCQNFVGDALKRVQSRHLITKEQYLGAVDEMVTIILEATDKD</sequence>
<keyword evidence="2" id="KW-1185">Reference proteome</keyword>
<comment type="caution">
    <text evidence="1">The sequence shown here is derived from an EMBL/GenBank/DDBJ whole genome shotgun (WGS) entry which is preliminary data.</text>
</comment>
<gene>
    <name evidence="1" type="ORF">TWF481_009509</name>
</gene>
<organism evidence="1 2">
    <name type="scientific">Arthrobotrys musiformis</name>
    <dbReference type="NCBI Taxonomy" id="47236"/>
    <lineage>
        <taxon>Eukaryota</taxon>
        <taxon>Fungi</taxon>
        <taxon>Dikarya</taxon>
        <taxon>Ascomycota</taxon>
        <taxon>Pezizomycotina</taxon>
        <taxon>Orbiliomycetes</taxon>
        <taxon>Orbiliales</taxon>
        <taxon>Orbiliaceae</taxon>
        <taxon>Arthrobotrys</taxon>
    </lineage>
</organism>
<evidence type="ECO:0000313" key="2">
    <source>
        <dbReference type="Proteomes" id="UP001370758"/>
    </source>
</evidence>
<protein>
    <submittedName>
        <fullName evidence="1">Uncharacterized protein</fullName>
    </submittedName>
</protein>
<reference evidence="1 2" key="1">
    <citation type="submission" date="2023-08" db="EMBL/GenBank/DDBJ databases">
        <authorList>
            <person name="Palmer J.M."/>
        </authorList>
    </citation>
    <scope>NUCLEOTIDE SEQUENCE [LARGE SCALE GENOMIC DNA]</scope>
    <source>
        <strain evidence="1 2">TWF481</strain>
    </source>
</reference>
<dbReference type="AlphaFoldDB" id="A0AAV9W5R3"/>